<dbReference type="EMBL" id="JACHFD010000002">
    <property type="protein sequence ID" value="MBB5350408.1"/>
    <property type="molecule type" value="Genomic_DNA"/>
</dbReference>
<dbReference type="RefSeq" id="WP_221284982.1">
    <property type="nucleotide sequence ID" value="NZ_JACHFD010000002.1"/>
</dbReference>
<comment type="caution">
    <text evidence="2">The sequence shown here is derived from an EMBL/GenBank/DDBJ whole genome shotgun (WGS) entry which is preliminary data.</text>
</comment>
<name>A0A840V6L2_9BACT</name>
<gene>
    <name evidence="2" type="ORF">HNR46_000632</name>
</gene>
<keyword evidence="1" id="KW-0812">Transmembrane</keyword>
<keyword evidence="3" id="KW-1185">Reference proteome</keyword>
<evidence type="ECO:0000313" key="2">
    <source>
        <dbReference type="EMBL" id="MBB5350408.1"/>
    </source>
</evidence>
<feature type="transmembrane region" description="Helical" evidence="1">
    <location>
        <begin position="17"/>
        <end position="38"/>
    </location>
</feature>
<evidence type="ECO:0000256" key="1">
    <source>
        <dbReference type="SAM" id="Phobius"/>
    </source>
</evidence>
<keyword evidence="1" id="KW-0472">Membrane</keyword>
<dbReference type="AlphaFoldDB" id="A0A840V6L2"/>
<accession>A0A840V6L2</accession>
<sequence length="91" mass="10140">MAVETGMGPDLKSKRLIVFKGGLFLLLAILSGAPLVFLEYTPPLRALFLGLCLWAACRFYYFLFYVLHTYVDPSLPQAGILALLKSLTSRK</sequence>
<dbReference type="Proteomes" id="UP000557717">
    <property type="component" value="Unassembled WGS sequence"/>
</dbReference>
<protein>
    <submittedName>
        <fullName evidence="2">Uncharacterized protein</fullName>
    </submittedName>
</protein>
<proteinExistence type="predicted"/>
<organism evidence="2 3">
    <name type="scientific">Haloferula luteola</name>
    <dbReference type="NCBI Taxonomy" id="595692"/>
    <lineage>
        <taxon>Bacteria</taxon>
        <taxon>Pseudomonadati</taxon>
        <taxon>Verrucomicrobiota</taxon>
        <taxon>Verrucomicrobiia</taxon>
        <taxon>Verrucomicrobiales</taxon>
        <taxon>Verrucomicrobiaceae</taxon>
        <taxon>Haloferula</taxon>
    </lineage>
</organism>
<keyword evidence="1" id="KW-1133">Transmembrane helix</keyword>
<evidence type="ECO:0000313" key="3">
    <source>
        <dbReference type="Proteomes" id="UP000557717"/>
    </source>
</evidence>
<reference evidence="2 3" key="1">
    <citation type="submission" date="2020-08" db="EMBL/GenBank/DDBJ databases">
        <title>Genomic Encyclopedia of Type Strains, Phase IV (KMG-IV): sequencing the most valuable type-strain genomes for metagenomic binning, comparative biology and taxonomic classification.</title>
        <authorList>
            <person name="Goeker M."/>
        </authorList>
    </citation>
    <scope>NUCLEOTIDE SEQUENCE [LARGE SCALE GENOMIC DNA]</scope>
    <source>
        <strain evidence="2 3">YC6886</strain>
    </source>
</reference>
<feature type="transmembrane region" description="Helical" evidence="1">
    <location>
        <begin position="44"/>
        <end position="67"/>
    </location>
</feature>